<dbReference type="EMBL" id="AABL01001260">
    <property type="protein sequence ID" value="EAA16037.1"/>
    <property type="molecule type" value="Genomic_DNA"/>
</dbReference>
<name>Q7RGY3_PLAYO</name>
<comment type="caution">
    <text evidence="1">The sequence shown here is derived from an EMBL/GenBank/DDBJ whole genome shotgun (WGS) entry which is preliminary data.</text>
</comment>
<evidence type="ECO:0000313" key="1">
    <source>
        <dbReference type="EMBL" id="EAA16037.1"/>
    </source>
</evidence>
<dbReference type="Proteomes" id="UP000008553">
    <property type="component" value="Unassembled WGS sequence"/>
</dbReference>
<evidence type="ECO:0000313" key="2">
    <source>
        <dbReference type="Proteomes" id="UP000008553"/>
    </source>
</evidence>
<gene>
    <name evidence="1" type="ORF">PY04213</name>
</gene>
<dbReference type="PaxDb" id="73239-Q7RGY3"/>
<feature type="non-terminal residue" evidence="1">
    <location>
        <position position="635"/>
    </location>
</feature>
<sequence length="635" mass="76578">MENINEVYKYIYYNKDILVPINYVVCVYKIYKLIKEKDYKIMNCSYYINNDLMKLNIDEFNKIVNLSEANEYSDLCNNILRTNTKKYQNGSKCLNNPIETKINNIKNNSNLCYTNCYSTNGFCLDYKNDIIQYILEKINKNYFIKKLTYRHLTNLLYSLINIKYYNIPTYLIYIKHINNMYIYLSSQSISNIAYSYSQLFYFYSIDFTKYYENFTFKYYTFLNEYGTPNDLRNDVRNDHINLMFLLLSRCMATKIVKHINTIYNNRYNLDQFYHGYLSNLKELNEKEKKMNFLLISENKNEDQNILDSERGKNISEDIRKKDKIFQELFIFLWAISKIKINNIYIDLLHHLIYTNRIYFLLNLNEKDICNLIQSLNIYYPIKKLSQVYKNNLNYKISITNENNYFSFNYDIYLKSALLLAIYKIKKFNYHHYSIILKSIQNIQSFLQTYKNKEEIHNYDGINTFGNCINKNSYFPEDKEIQDHEISYEPFHKIYINNYQNYLKNTKIMDYKNCVNKISDKNVKEIELVLTKLTKCVVKKLSQKIQNENNSLTRILNYSNKNLSFLNLQNISTYLYSLAHISDRYINSELKTNLYDIIIKILEDKIKYISIFDKKGINLKNIDEYLQKHYDNLICL</sequence>
<reference evidence="1 2" key="1">
    <citation type="journal article" date="2002" name="Nature">
        <title>Genome sequence and comparative analysis of the model rodent malaria parasite Plasmodium yoelii yoelii.</title>
        <authorList>
            <person name="Carlton J.M."/>
            <person name="Angiuoli S.V."/>
            <person name="Suh B.B."/>
            <person name="Kooij T.W."/>
            <person name="Pertea M."/>
            <person name="Silva J.C."/>
            <person name="Ermolaeva M.D."/>
            <person name="Allen J.E."/>
            <person name="Selengut J.D."/>
            <person name="Koo H.L."/>
            <person name="Peterson J.D."/>
            <person name="Pop M."/>
            <person name="Kosack D.S."/>
            <person name="Shumway M.F."/>
            <person name="Bidwell S.L."/>
            <person name="Shallom S.J."/>
            <person name="van Aken S.E."/>
            <person name="Riedmuller S.B."/>
            <person name="Feldblyum T.V."/>
            <person name="Cho J.K."/>
            <person name="Quackenbush J."/>
            <person name="Sedegah M."/>
            <person name="Shoaibi A."/>
            <person name="Cummings L.M."/>
            <person name="Florens L."/>
            <person name="Yates J.R."/>
            <person name="Raine J.D."/>
            <person name="Sinden R.E."/>
            <person name="Harris M.A."/>
            <person name="Cunningham D.A."/>
            <person name="Preiser P.R."/>
            <person name="Bergman L.W."/>
            <person name="Vaidya A.B."/>
            <person name="van Lin L.H."/>
            <person name="Janse C.J."/>
            <person name="Waters A.P."/>
            <person name="Smith H.O."/>
            <person name="White O.R."/>
            <person name="Salzberg S.L."/>
            <person name="Venter J.C."/>
            <person name="Fraser C.M."/>
            <person name="Hoffman S.L."/>
            <person name="Gardner M.J."/>
            <person name="Carucci D.J."/>
        </authorList>
    </citation>
    <scope>NUCLEOTIDE SEQUENCE [LARGE SCALE GENOMIC DNA]</scope>
    <source>
        <strain evidence="1 2">17XNL</strain>
    </source>
</reference>
<accession>Q7RGY3</accession>
<proteinExistence type="predicted"/>
<organism evidence="1 2">
    <name type="scientific">Plasmodium yoelii yoelii</name>
    <dbReference type="NCBI Taxonomy" id="73239"/>
    <lineage>
        <taxon>Eukaryota</taxon>
        <taxon>Sar</taxon>
        <taxon>Alveolata</taxon>
        <taxon>Apicomplexa</taxon>
        <taxon>Aconoidasida</taxon>
        <taxon>Haemosporida</taxon>
        <taxon>Plasmodiidae</taxon>
        <taxon>Plasmodium</taxon>
        <taxon>Plasmodium (Vinckeia)</taxon>
    </lineage>
</organism>
<dbReference type="InParanoid" id="Q7RGY3"/>
<protein>
    <submittedName>
        <fullName evidence="1">Uncharacterized protein</fullName>
    </submittedName>
</protein>
<dbReference type="AlphaFoldDB" id="Q7RGY3"/>
<keyword evidence="2" id="KW-1185">Reference proteome</keyword>